<organism evidence="4 5">
    <name type="scientific">Hyphomonas polymorpha PS728</name>
    <dbReference type="NCBI Taxonomy" id="1280954"/>
    <lineage>
        <taxon>Bacteria</taxon>
        <taxon>Pseudomonadati</taxon>
        <taxon>Pseudomonadota</taxon>
        <taxon>Alphaproteobacteria</taxon>
        <taxon>Hyphomonadales</taxon>
        <taxon>Hyphomonadaceae</taxon>
        <taxon>Hyphomonas</taxon>
    </lineage>
</organism>
<dbReference type="InterPro" id="IPR050565">
    <property type="entry name" value="LYPA1-2/EST-like"/>
</dbReference>
<feature type="domain" description="Phospholipase/carboxylesterase/thioesterase" evidence="3">
    <location>
        <begin position="20"/>
        <end position="209"/>
    </location>
</feature>
<reference evidence="4 5" key="1">
    <citation type="journal article" date="2014" name="Antonie Van Leeuwenhoek">
        <title>Hyphomonas beringensis sp. nov. and Hyphomonas chukchiensis sp. nov., isolated from surface seawater of the Bering Sea and Chukchi Sea.</title>
        <authorList>
            <person name="Li C."/>
            <person name="Lai Q."/>
            <person name="Li G."/>
            <person name="Dong C."/>
            <person name="Wang J."/>
            <person name="Liao Y."/>
            <person name="Shao Z."/>
        </authorList>
    </citation>
    <scope>NUCLEOTIDE SEQUENCE [LARGE SCALE GENOMIC DNA]</scope>
    <source>
        <strain evidence="4 5">PS728</strain>
    </source>
</reference>
<dbReference type="RefSeq" id="WP_051612283.1">
    <property type="nucleotide sequence ID" value="NZ_ARYM01000004.1"/>
</dbReference>
<dbReference type="AlphaFoldDB" id="A0A062VLV3"/>
<dbReference type="Pfam" id="PF02230">
    <property type="entry name" value="Abhydrolase_2"/>
    <property type="match status" value="1"/>
</dbReference>
<dbReference type="OrthoDB" id="9801763at2"/>
<evidence type="ECO:0000313" key="5">
    <source>
        <dbReference type="Proteomes" id="UP000027100"/>
    </source>
</evidence>
<dbReference type="eggNOG" id="COG0400">
    <property type="taxonomic scope" value="Bacteria"/>
</dbReference>
<dbReference type="GO" id="GO:0016787">
    <property type="term" value="F:hydrolase activity"/>
    <property type="evidence" value="ECO:0007669"/>
    <property type="project" value="UniProtKB-KW"/>
</dbReference>
<dbReference type="InterPro" id="IPR029058">
    <property type="entry name" value="AB_hydrolase_fold"/>
</dbReference>
<evidence type="ECO:0000259" key="3">
    <source>
        <dbReference type="Pfam" id="PF02230"/>
    </source>
</evidence>
<evidence type="ECO:0000256" key="1">
    <source>
        <dbReference type="ARBA" id="ARBA00006499"/>
    </source>
</evidence>
<dbReference type="EMBL" id="ARYM01000004">
    <property type="protein sequence ID" value="KCZ99645.1"/>
    <property type="molecule type" value="Genomic_DNA"/>
</dbReference>
<name>A0A062VLV3_9PROT</name>
<comment type="similarity">
    <text evidence="1">Belongs to the AB hydrolase superfamily. AB hydrolase 2 family.</text>
</comment>
<accession>A0A062VLV3</accession>
<dbReference type="SUPFAM" id="SSF53474">
    <property type="entry name" value="alpha/beta-Hydrolases"/>
    <property type="match status" value="1"/>
</dbReference>
<dbReference type="PANTHER" id="PTHR10655:SF17">
    <property type="entry name" value="LYSOPHOSPHOLIPASE-LIKE PROTEIN 1"/>
    <property type="match status" value="1"/>
</dbReference>
<dbReference type="InterPro" id="IPR003140">
    <property type="entry name" value="PLipase/COase/thioEstase"/>
</dbReference>
<evidence type="ECO:0000256" key="2">
    <source>
        <dbReference type="ARBA" id="ARBA00022801"/>
    </source>
</evidence>
<keyword evidence="2" id="KW-0378">Hydrolase</keyword>
<dbReference type="STRING" id="1280954.HPO_04640"/>
<keyword evidence="5" id="KW-1185">Reference proteome</keyword>
<evidence type="ECO:0000313" key="4">
    <source>
        <dbReference type="EMBL" id="KCZ99645.1"/>
    </source>
</evidence>
<gene>
    <name evidence="4" type="ORF">HPO_04640</name>
</gene>
<dbReference type="Gene3D" id="3.40.50.1820">
    <property type="entry name" value="alpha/beta hydrolase"/>
    <property type="match status" value="1"/>
</dbReference>
<sequence>MSRNFKLICTVHGPSEEEAIANAVILHGLGQTEDIVFEQLKGAIPPGVRVLALQAPFPFGPASDAGYAWFNIDIAGAAGPPRPDLAQESFSRQIISDFVDTLAPRLPRILFGFGQGGVMAVHLYLQRPESMQLCIAASARVMPHLIEEFPPGPRHQGVPVIWVHGESDPVIPFESARASVGTLTAAGTCLKWITHRGGHEWPGHHSQDVMLEIERLVRQGRSPN</sequence>
<dbReference type="PANTHER" id="PTHR10655">
    <property type="entry name" value="LYSOPHOSPHOLIPASE-RELATED"/>
    <property type="match status" value="1"/>
</dbReference>
<protein>
    <submittedName>
        <fullName evidence="4">Phospholipase/carboxylesterase</fullName>
    </submittedName>
</protein>
<dbReference type="PATRIC" id="fig|1280954.3.peg.944"/>
<dbReference type="Proteomes" id="UP000027100">
    <property type="component" value="Unassembled WGS sequence"/>
</dbReference>
<proteinExistence type="inferred from homology"/>
<comment type="caution">
    <text evidence="4">The sequence shown here is derived from an EMBL/GenBank/DDBJ whole genome shotgun (WGS) entry which is preliminary data.</text>
</comment>